<dbReference type="Proteomes" id="UP000318453">
    <property type="component" value="Chromosome"/>
</dbReference>
<dbReference type="InterPro" id="IPR004919">
    <property type="entry name" value="GmrSD_N"/>
</dbReference>
<dbReference type="EMBL" id="CP042326">
    <property type="protein sequence ID" value="QDZ41167.1"/>
    <property type="molecule type" value="Genomic_DNA"/>
</dbReference>
<dbReference type="OrthoDB" id="9798761at2"/>
<feature type="domain" description="GmrSD restriction endonucleases C-terminal" evidence="2">
    <location>
        <begin position="433"/>
        <end position="553"/>
    </location>
</feature>
<protein>
    <submittedName>
        <fullName evidence="3">DUF262 domain-containing protein</fullName>
    </submittedName>
</protein>
<organism evidence="3 4">
    <name type="scientific">Euhalothece natronophila Z-M001</name>
    <dbReference type="NCBI Taxonomy" id="522448"/>
    <lineage>
        <taxon>Bacteria</taxon>
        <taxon>Bacillati</taxon>
        <taxon>Cyanobacteriota</taxon>
        <taxon>Cyanophyceae</taxon>
        <taxon>Oscillatoriophycideae</taxon>
        <taxon>Chroococcales</taxon>
        <taxon>Halothecacae</taxon>
        <taxon>Halothece cluster</taxon>
        <taxon>Euhalothece</taxon>
    </lineage>
</organism>
<dbReference type="AlphaFoldDB" id="A0A5B8NQE9"/>
<evidence type="ECO:0000313" key="3">
    <source>
        <dbReference type="EMBL" id="QDZ41167.1"/>
    </source>
</evidence>
<keyword evidence="4" id="KW-1185">Reference proteome</keyword>
<dbReference type="PANTHER" id="PTHR35149">
    <property type="entry name" value="SLL5132 PROTEIN"/>
    <property type="match status" value="1"/>
</dbReference>
<dbReference type="Pfam" id="PF07510">
    <property type="entry name" value="GmrSD_C"/>
    <property type="match status" value="1"/>
</dbReference>
<reference evidence="3" key="1">
    <citation type="submission" date="2019-08" db="EMBL/GenBank/DDBJ databases">
        <title>Carotenoids and Carotenoid Binding Proteins in the Halophilic Cyanobacterium Euhalothece sp. ZM00.</title>
        <authorList>
            <person name="Cho S.M."/>
            <person name="Song J.Y."/>
            <person name="Park Y.-I."/>
        </authorList>
    </citation>
    <scope>NUCLEOTIDE SEQUENCE [LARGE SCALE GENOMIC DNA]</scope>
    <source>
        <strain evidence="3">Z-M001</strain>
    </source>
</reference>
<name>A0A5B8NQE9_9CHRO</name>
<dbReference type="Pfam" id="PF03235">
    <property type="entry name" value="GmrSD_N"/>
    <property type="match status" value="1"/>
</dbReference>
<evidence type="ECO:0000313" key="4">
    <source>
        <dbReference type="Proteomes" id="UP000318453"/>
    </source>
</evidence>
<accession>A0A5B8NQE9</accession>
<dbReference type="RefSeq" id="WP_146297003.1">
    <property type="nucleotide sequence ID" value="NZ_CP042326.1"/>
</dbReference>
<feature type="domain" description="GmrSD restriction endonucleases N-terminal" evidence="1">
    <location>
        <begin position="11"/>
        <end position="235"/>
    </location>
</feature>
<dbReference type="KEGG" id="enn:FRE64_15175"/>
<dbReference type="PANTHER" id="PTHR35149:SF2">
    <property type="entry name" value="DUF262 DOMAIN-CONTAINING PROTEIN"/>
    <property type="match status" value="1"/>
</dbReference>
<evidence type="ECO:0000259" key="1">
    <source>
        <dbReference type="Pfam" id="PF03235"/>
    </source>
</evidence>
<dbReference type="InterPro" id="IPR011089">
    <property type="entry name" value="GmrSD_C"/>
</dbReference>
<sequence length="563" mass="65042">MSIQATQKQLSEIFTLANYQFWIPEYQRPYAWTQDLAGEMLNDLLDVFPDQEESDSDYFLGSIILVKKEGKPQAEVIDGQQRLTTLTLLLATIRHLLPPNHISYQKISDRLSGNDDIGNKIIGLKLREQDEDFFNQYVRKAEGMTVLLESDAGFKTDSQKLLRDNAIFLVEQLTSSCPDQTNLEPWLLHLLNNLLNHCYLVVVTTSDFDTAYRIFSTINTRGLELQINDILKAEIIGAIPDDKQKSDYTRIWELEESDLGRDDFQFLFSHIHRIQLRERPKVGLLSEYRNRIEPKEYPCQFIDSILKPCSDAFEVIRDGQFNCDDLTQQSEINRLFGWLNRIDNSDWLPPAIHFLVSYPENASKVLSFFTQLERLAAGLMILRRNINERAERYRHLLAAIDEGIDTAIIKCQQLLSQEEHQQILEILAGNIYLQSRIRLYVLLRLDSALAEGSLSPSFNAKLNTIEHVLPQTLSPSWEKMGWTPELHENWVHRLGNLVLLSRKKNAAAGNYSYEKKKTAYFQSGSATVFPITTRVLSQPEWTPAIVESNQSYYLNTLKKIWNY</sequence>
<proteinExistence type="predicted"/>
<gene>
    <name evidence="3" type="ORF">FRE64_15175</name>
</gene>
<evidence type="ECO:0000259" key="2">
    <source>
        <dbReference type="Pfam" id="PF07510"/>
    </source>
</evidence>